<organism evidence="2 3">
    <name type="scientific">Tropilaelaps mercedesae</name>
    <dbReference type="NCBI Taxonomy" id="418985"/>
    <lineage>
        <taxon>Eukaryota</taxon>
        <taxon>Metazoa</taxon>
        <taxon>Ecdysozoa</taxon>
        <taxon>Arthropoda</taxon>
        <taxon>Chelicerata</taxon>
        <taxon>Arachnida</taxon>
        <taxon>Acari</taxon>
        <taxon>Parasitiformes</taxon>
        <taxon>Mesostigmata</taxon>
        <taxon>Gamasina</taxon>
        <taxon>Dermanyssoidea</taxon>
        <taxon>Laelapidae</taxon>
        <taxon>Tropilaelaps</taxon>
    </lineage>
</organism>
<keyword evidence="3" id="KW-1185">Reference proteome</keyword>
<dbReference type="EMBL" id="MNPL01001817">
    <property type="protein sequence ID" value="OQR78795.1"/>
    <property type="molecule type" value="Genomic_DNA"/>
</dbReference>
<reference evidence="2 3" key="1">
    <citation type="journal article" date="2017" name="Gigascience">
        <title>Draft genome of the honey bee ectoparasitic mite, Tropilaelaps mercedesae, is shaped by the parasitic life history.</title>
        <authorList>
            <person name="Dong X."/>
            <person name="Armstrong S.D."/>
            <person name="Xia D."/>
            <person name="Makepeace B.L."/>
            <person name="Darby A.C."/>
            <person name="Kadowaki T."/>
        </authorList>
    </citation>
    <scope>NUCLEOTIDE SEQUENCE [LARGE SCALE GENOMIC DNA]</scope>
    <source>
        <strain evidence="2">Wuxi-XJTLU</strain>
    </source>
</reference>
<dbReference type="InParanoid" id="A0A1V9XZ79"/>
<evidence type="ECO:0000256" key="1">
    <source>
        <dbReference type="SAM" id="MobiDB-lite"/>
    </source>
</evidence>
<name>A0A1V9XZ79_9ACAR</name>
<protein>
    <submittedName>
        <fullName evidence="2">Uncharacterized protein</fullName>
    </submittedName>
</protein>
<evidence type="ECO:0000313" key="2">
    <source>
        <dbReference type="EMBL" id="OQR78795.1"/>
    </source>
</evidence>
<proteinExistence type="predicted"/>
<dbReference type="AlphaFoldDB" id="A0A1V9XZ79"/>
<feature type="region of interest" description="Disordered" evidence="1">
    <location>
        <begin position="175"/>
        <end position="219"/>
    </location>
</feature>
<accession>A0A1V9XZ79</accession>
<comment type="caution">
    <text evidence="2">The sequence shown here is derived from an EMBL/GenBank/DDBJ whole genome shotgun (WGS) entry which is preliminary data.</text>
</comment>
<evidence type="ECO:0000313" key="3">
    <source>
        <dbReference type="Proteomes" id="UP000192247"/>
    </source>
</evidence>
<gene>
    <name evidence="2" type="ORF">BIW11_06171</name>
</gene>
<sequence length="317" mass="34662">DADALFDDNLLNKATHREGVRGSGSEAAMERTYTGKVFSLGDDTGYVVVGDTYYKFKATDLVRGDNLTCLSDRLCPNDDVEVLIVVPQGIWLVGKYIVGARSTIRSREVYASLRFECTSKIVSPKSAIEGSPSAATAGILRPSATRRRFNLLSYPIPPPFELQGRSYARPIPRGRALAPRSASSGRPSTVVHPSGPPPAVPNQLGEVRQATPSARSQRRDPRIARLIPASYANDNDYVSYGADSMELGSDLANCYLGGYYPSLAIRREQVRNARTAAAAAADPETIDNVRRRQTNIDWSDPLFRLITIVDRPSNMLN</sequence>
<dbReference type="Proteomes" id="UP000192247">
    <property type="component" value="Unassembled WGS sequence"/>
</dbReference>
<feature type="non-terminal residue" evidence="2">
    <location>
        <position position="1"/>
    </location>
</feature>